<dbReference type="InterPro" id="IPR023849">
    <property type="entry name" value="TQXA_dom"/>
</dbReference>
<evidence type="ECO:0000256" key="2">
    <source>
        <dbReference type="SAM" id="Phobius"/>
    </source>
</evidence>
<name>A0ABW2SLC3_9ACTO</name>
<feature type="compositionally biased region" description="Pro residues" evidence="1">
    <location>
        <begin position="451"/>
        <end position="463"/>
    </location>
</feature>
<dbReference type="Gene3D" id="2.60.40.10">
    <property type="entry name" value="Immunoglobulins"/>
    <property type="match status" value="1"/>
</dbReference>
<keyword evidence="7" id="KW-1185">Reference proteome</keyword>
<dbReference type="Proteomes" id="UP001596527">
    <property type="component" value="Unassembled WGS sequence"/>
</dbReference>
<evidence type="ECO:0000256" key="1">
    <source>
        <dbReference type="SAM" id="MobiDB-lite"/>
    </source>
</evidence>
<reference evidence="7" key="1">
    <citation type="journal article" date="2019" name="Int. J. Syst. Evol. Microbiol.">
        <title>The Global Catalogue of Microorganisms (GCM) 10K type strain sequencing project: providing services to taxonomists for standard genome sequencing and annotation.</title>
        <authorList>
            <consortium name="The Broad Institute Genomics Platform"/>
            <consortium name="The Broad Institute Genome Sequencing Center for Infectious Disease"/>
            <person name="Wu L."/>
            <person name="Ma J."/>
        </authorList>
    </citation>
    <scope>NUCLEOTIDE SEQUENCE [LARGE SCALE GENOMIC DNA]</scope>
    <source>
        <strain evidence="7">CCUG 56698</strain>
    </source>
</reference>
<feature type="signal peptide" evidence="3">
    <location>
        <begin position="1"/>
        <end position="39"/>
    </location>
</feature>
<evidence type="ECO:0000259" key="4">
    <source>
        <dbReference type="Pfam" id="PF08341"/>
    </source>
</evidence>
<dbReference type="Pfam" id="PF17802">
    <property type="entry name" value="SpaA"/>
    <property type="match status" value="1"/>
</dbReference>
<feature type="domain" description="SpaA-like prealbumin fold" evidence="5">
    <location>
        <begin position="351"/>
        <end position="443"/>
    </location>
</feature>
<feature type="chain" id="PRO_5045299787" evidence="3">
    <location>
        <begin position="40"/>
        <end position="514"/>
    </location>
</feature>
<evidence type="ECO:0000259" key="5">
    <source>
        <dbReference type="Pfam" id="PF17802"/>
    </source>
</evidence>
<organism evidence="6 7">
    <name type="scientific">Schaalia naturae</name>
    <dbReference type="NCBI Taxonomy" id="635203"/>
    <lineage>
        <taxon>Bacteria</taxon>
        <taxon>Bacillati</taxon>
        <taxon>Actinomycetota</taxon>
        <taxon>Actinomycetes</taxon>
        <taxon>Actinomycetales</taxon>
        <taxon>Actinomycetaceae</taxon>
        <taxon>Schaalia</taxon>
    </lineage>
</organism>
<feature type="region of interest" description="Disordered" evidence="1">
    <location>
        <begin position="444"/>
        <end position="478"/>
    </location>
</feature>
<dbReference type="Gene3D" id="1.10.150.480">
    <property type="match status" value="1"/>
</dbReference>
<dbReference type="RefSeq" id="WP_380972936.1">
    <property type="nucleotide sequence ID" value="NZ_JBHTEF010000001.1"/>
</dbReference>
<dbReference type="NCBIfam" id="TIGR03934">
    <property type="entry name" value="TQXA_dom"/>
    <property type="match status" value="1"/>
</dbReference>
<comment type="caution">
    <text evidence="6">The sequence shown here is derived from an EMBL/GenBank/DDBJ whole genome shotgun (WGS) entry which is preliminary data.</text>
</comment>
<dbReference type="Pfam" id="PF08341">
    <property type="entry name" value="TED"/>
    <property type="match status" value="1"/>
</dbReference>
<dbReference type="InterPro" id="IPR013552">
    <property type="entry name" value="Thioester_dom"/>
</dbReference>
<evidence type="ECO:0000256" key="3">
    <source>
        <dbReference type="SAM" id="SignalP"/>
    </source>
</evidence>
<evidence type="ECO:0000313" key="7">
    <source>
        <dbReference type="Proteomes" id="UP001596527"/>
    </source>
</evidence>
<keyword evidence="2" id="KW-1133">Transmembrane helix</keyword>
<evidence type="ECO:0000313" key="6">
    <source>
        <dbReference type="EMBL" id="MFC7580665.1"/>
    </source>
</evidence>
<dbReference type="EMBL" id="JBHTEF010000001">
    <property type="protein sequence ID" value="MFC7580665.1"/>
    <property type="molecule type" value="Genomic_DNA"/>
</dbReference>
<feature type="domain" description="Thioester" evidence="4">
    <location>
        <begin position="96"/>
        <end position="202"/>
    </location>
</feature>
<keyword evidence="2" id="KW-0472">Membrane</keyword>
<protein>
    <submittedName>
        <fullName evidence="6">Cys-Gln thioester bond-forming surface protein</fullName>
    </submittedName>
</protein>
<dbReference type="InterPro" id="IPR041033">
    <property type="entry name" value="SpaA_PFL_dom_1"/>
</dbReference>
<proteinExistence type="predicted"/>
<sequence length="514" mass="52290">MSARWPMRGCPMRGRRCERWARAVAVLAVLAAPAAPAGAAAPAETAPAPPAAADAPRIGAAGEARPGESFSFDRGSLATKLFPVRTRADREIPDVYAYCVESRVDARFMTEAERVGWDEFPGSNRFTQPEVRAKVGWILTHSHPRVDLDRLGAAAGAAGLTEEQAIAATQGAIWHFTDDRQIGAANSANVSALYAYLTGPGNTGLPEDQVRPTVELTAPGGDATAGTPAGPVVVSTNQESVAVRVETSPSLDQQPGPGTPEEPLVVGADGEAVDLEAVGDGEELWVRVPIDAPAGSATFTATVKGLENQGSLLVTRDRSGGHGQTLILVDATPVRADSVAAVSWVAAPVIGDVAWTKTDPDGSALAGSQWEISGPGGWSMSVSDNTGEGGDAGTDADPAPGAFRVEGLAAGEYRLRETAAPEGFVLDGLAHGFEVAERGVTVTLGPFANTPSPPPAPPSPTPEGPTASAPGSVPPGPRLAVTGAGGAARIAVAGLMVLVLGGGAVAASVRGRMF</sequence>
<feature type="region of interest" description="Disordered" evidence="1">
    <location>
        <begin position="371"/>
        <end position="398"/>
    </location>
</feature>
<accession>A0ABW2SLC3</accession>
<keyword evidence="2" id="KW-0812">Transmembrane</keyword>
<feature type="transmembrane region" description="Helical" evidence="2">
    <location>
        <begin position="487"/>
        <end position="509"/>
    </location>
</feature>
<gene>
    <name evidence="6" type="ORF">ACFQWG_05510</name>
</gene>
<keyword evidence="3" id="KW-0732">Signal</keyword>
<dbReference type="InterPro" id="IPR013783">
    <property type="entry name" value="Ig-like_fold"/>
</dbReference>